<name>A0A0F8XTE1_9ZZZZ</name>
<comment type="caution">
    <text evidence="2">The sequence shown here is derived from an EMBL/GenBank/DDBJ whole genome shotgun (WGS) entry which is preliminary data.</text>
</comment>
<evidence type="ECO:0000313" key="2">
    <source>
        <dbReference type="EMBL" id="KKK64485.1"/>
    </source>
</evidence>
<accession>A0A0F8XTE1</accession>
<sequence>MLGLIVVALAWIGGTDGNNNPEALRGEGLSVPSAHYVEWGLLRTASTEPGEVLDAVLSTPSPTPPVLPSVPSPEPPAGAGLGESEATPMGTEMAGTAALVRPGVDIKS</sequence>
<gene>
    <name evidence="2" type="ORF">LCGC14_2983690</name>
</gene>
<dbReference type="AlphaFoldDB" id="A0A0F8XTE1"/>
<organism evidence="2">
    <name type="scientific">marine sediment metagenome</name>
    <dbReference type="NCBI Taxonomy" id="412755"/>
    <lineage>
        <taxon>unclassified sequences</taxon>
        <taxon>metagenomes</taxon>
        <taxon>ecological metagenomes</taxon>
    </lineage>
</organism>
<reference evidence="2" key="1">
    <citation type="journal article" date="2015" name="Nature">
        <title>Complex archaea that bridge the gap between prokaryotes and eukaryotes.</title>
        <authorList>
            <person name="Spang A."/>
            <person name="Saw J.H."/>
            <person name="Jorgensen S.L."/>
            <person name="Zaremba-Niedzwiedzka K."/>
            <person name="Martijn J."/>
            <person name="Lind A.E."/>
            <person name="van Eijk R."/>
            <person name="Schleper C."/>
            <person name="Guy L."/>
            <person name="Ettema T.J."/>
        </authorList>
    </citation>
    <scope>NUCLEOTIDE SEQUENCE</scope>
</reference>
<proteinExistence type="predicted"/>
<feature type="compositionally biased region" description="Pro residues" evidence="1">
    <location>
        <begin position="61"/>
        <end position="76"/>
    </location>
</feature>
<feature type="region of interest" description="Disordered" evidence="1">
    <location>
        <begin position="59"/>
        <end position="108"/>
    </location>
</feature>
<evidence type="ECO:0000256" key="1">
    <source>
        <dbReference type="SAM" id="MobiDB-lite"/>
    </source>
</evidence>
<feature type="non-terminal residue" evidence="2">
    <location>
        <position position="108"/>
    </location>
</feature>
<dbReference type="EMBL" id="LAZR01061003">
    <property type="protein sequence ID" value="KKK64485.1"/>
    <property type="molecule type" value="Genomic_DNA"/>
</dbReference>
<protein>
    <submittedName>
        <fullName evidence="2">Uncharacterized protein</fullName>
    </submittedName>
</protein>